<dbReference type="InterPro" id="IPR023299">
    <property type="entry name" value="ATPase_P-typ_cyto_dom_N"/>
</dbReference>
<dbReference type="OrthoDB" id="9770315at2"/>
<evidence type="ECO:0000256" key="8">
    <source>
        <dbReference type="ARBA" id="ARBA00022967"/>
    </source>
</evidence>
<sequence length="843" mass="93330">MKPWHTLSVDDVLKETGSSLDGLDDEAVQQKTSEFGKNELQTSGKVHPVMIFIRQFIDVMILVLVVAAIVSAFIGELSDTIVILVIIILNAVIGFFQEYRAEQAMEALKKMAAPFSNVVRNGSISEIPAADIVPGDIVLLEAGDLVPADMRLIEIHSLKINEASLTGESQAIDKTINTCSTADISLGDRTNLAFRGTHVTNGRGKGVVVETGMKTELGKIAGMLEKAESSTPLQKRLKDFSSKLTVIIILLCIGLFMIGYLRGEEFNRMLLTSISLAVAAIPEALPAVVTVSLALGARRLMKQNALIRKLYAVEGLGSVTFICTDKTGTLTKNQMIVQEIWVPDEKRKEAFMQAMSLNHDLKEKDGKKTGDPTELAMVEYAKTTAPFKRVEEIPFDSERKAMTTIHEREGKYWVITKGAAEAIMNMSRDVQLVEEIKKQEEKLAMGGMRVIGFGAKLVDKLPDEISPDNVEKDLEFLGLAGLIDPPRDEAKQAIRKCKTAGIVPVMITGDHPLTAATIAKELGIIEHDDHKVITGQELGRKEEREMEQEVLKIRVYARVSPEQKLKIVDGLQKKEQFVSMTGDGVNDAPSLKKANIGVAMGITGTEVTKEAAHMILLDDNFATIVRAVEEGRRIYDNIRKFIKYILTGNAAEIWTIFLAPFFGLPIPLLPVHILWINLVTDGLPALALAAEKEEQDTMNRPPRKTGESVFAKGLGIHVMWVGLFIGLLTIGTQWYAMEHGMKNWQTMVFTVLCFSQLWHVMAIRSETRSLFRIGVWSNVPLILAVLLTVIMQFMIIYLPELGKFFHVGPLTFPELLIAVGVSMVVFIAVEVEKFFKRRLRAGK</sequence>
<proteinExistence type="inferred from homology"/>
<accession>A0A0C1L027</accession>
<evidence type="ECO:0000256" key="11">
    <source>
        <dbReference type="SAM" id="Phobius"/>
    </source>
</evidence>
<keyword evidence="7" id="KW-0067">ATP-binding</keyword>
<dbReference type="GO" id="GO:0046872">
    <property type="term" value="F:metal ion binding"/>
    <property type="evidence" value="ECO:0007669"/>
    <property type="project" value="UniProtKB-KW"/>
</dbReference>
<evidence type="ECO:0000259" key="12">
    <source>
        <dbReference type="SMART" id="SM00831"/>
    </source>
</evidence>
<name>A0A0C1L027_9BACT</name>
<dbReference type="InterPro" id="IPR008250">
    <property type="entry name" value="ATPase_P-typ_transduc_dom_A_sf"/>
</dbReference>
<feature type="transmembrane region" description="Helical" evidence="11">
    <location>
        <begin position="81"/>
        <end position="101"/>
    </location>
</feature>
<dbReference type="Pfam" id="PF00690">
    <property type="entry name" value="Cation_ATPase_N"/>
    <property type="match status" value="1"/>
</dbReference>
<keyword evidence="8" id="KW-1278">Translocase</keyword>
<dbReference type="PROSITE" id="PS00154">
    <property type="entry name" value="ATPASE_E1_E2"/>
    <property type="match status" value="1"/>
</dbReference>
<dbReference type="Pfam" id="PF00689">
    <property type="entry name" value="Cation_ATPase_C"/>
    <property type="match status" value="1"/>
</dbReference>
<dbReference type="Proteomes" id="UP000031408">
    <property type="component" value="Unassembled WGS sequence"/>
</dbReference>
<comment type="subcellular location">
    <subcellularLocation>
        <location evidence="1">Cell membrane</location>
        <topology evidence="1">Multi-pass membrane protein</topology>
    </subcellularLocation>
</comment>
<dbReference type="SFLD" id="SFLDF00027">
    <property type="entry name" value="p-type_atpase"/>
    <property type="match status" value="1"/>
</dbReference>
<dbReference type="Pfam" id="PF13246">
    <property type="entry name" value="Cation_ATPase"/>
    <property type="match status" value="1"/>
</dbReference>
<dbReference type="EMBL" id="JSVC01000020">
    <property type="protein sequence ID" value="KIC93337.1"/>
    <property type="molecule type" value="Genomic_DNA"/>
</dbReference>
<dbReference type="SFLD" id="SFLDS00003">
    <property type="entry name" value="Haloacid_Dehalogenase"/>
    <property type="match status" value="1"/>
</dbReference>
<feature type="transmembrane region" description="Helical" evidence="11">
    <location>
        <begin position="709"/>
        <end position="732"/>
    </location>
</feature>
<dbReference type="InterPro" id="IPR044492">
    <property type="entry name" value="P_typ_ATPase_HD_dom"/>
</dbReference>
<dbReference type="InterPro" id="IPR006068">
    <property type="entry name" value="ATPase_P-typ_cation-transptr_C"/>
</dbReference>
<dbReference type="Gene3D" id="3.40.50.1000">
    <property type="entry name" value="HAD superfamily/HAD-like"/>
    <property type="match status" value="1"/>
</dbReference>
<evidence type="ECO:0000256" key="1">
    <source>
        <dbReference type="ARBA" id="ARBA00004651"/>
    </source>
</evidence>
<evidence type="ECO:0000256" key="2">
    <source>
        <dbReference type="ARBA" id="ARBA00005675"/>
    </source>
</evidence>
<dbReference type="Gene3D" id="3.40.1110.10">
    <property type="entry name" value="Calcium-transporting ATPase, cytoplasmic domain N"/>
    <property type="match status" value="1"/>
</dbReference>
<comment type="caution">
    <text evidence="13">The sequence shown here is derived from an EMBL/GenBank/DDBJ whole genome shotgun (WGS) entry which is preliminary data.</text>
</comment>
<dbReference type="GO" id="GO:0015662">
    <property type="term" value="F:P-type ion transporter activity"/>
    <property type="evidence" value="ECO:0007669"/>
    <property type="project" value="UniProtKB-ARBA"/>
</dbReference>
<dbReference type="InterPro" id="IPR001757">
    <property type="entry name" value="P_typ_ATPase"/>
</dbReference>
<dbReference type="InterPro" id="IPR023298">
    <property type="entry name" value="ATPase_P-typ_TM_dom_sf"/>
</dbReference>
<dbReference type="Pfam" id="PF00122">
    <property type="entry name" value="E1-E2_ATPase"/>
    <property type="match status" value="1"/>
</dbReference>
<dbReference type="InterPro" id="IPR018303">
    <property type="entry name" value="ATPase_P-typ_P_site"/>
</dbReference>
<feature type="transmembrane region" description="Helical" evidence="11">
    <location>
        <begin position="269"/>
        <end position="295"/>
    </location>
</feature>
<keyword evidence="3" id="KW-1003">Cell membrane</keyword>
<keyword evidence="10 11" id="KW-0472">Membrane</keyword>
<dbReference type="SMART" id="SM00831">
    <property type="entry name" value="Cation_ATPase_N"/>
    <property type="match status" value="1"/>
</dbReference>
<dbReference type="RefSeq" id="WP_039142326.1">
    <property type="nucleotide sequence ID" value="NZ_JSVC01000020.1"/>
</dbReference>
<dbReference type="InterPro" id="IPR004014">
    <property type="entry name" value="ATPase_P-typ_cation-transptr_N"/>
</dbReference>
<dbReference type="FunFam" id="2.70.150.10:FF:000016">
    <property type="entry name" value="Calcium-transporting P-type ATPase putative"/>
    <property type="match status" value="1"/>
</dbReference>
<dbReference type="GO" id="GO:0098662">
    <property type="term" value="P:inorganic cation transmembrane transport"/>
    <property type="evidence" value="ECO:0007669"/>
    <property type="project" value="UniProtKB-ARBA"/>
</dbReference>
<reference evidence="13 14" key="1">
    <citation type="submission" date="2014-11" db="EMBL/GenBank/DDBJ databases">
        <title>Genome sequence of Flavihumibacter solisilvae 3-3.</title>
        <authorList>
            <person name="Zhou G."/>
            <person name="Li M."/>
            <person name="Wang G."/>
        </authorList>
    </citation>
    <scope>NUCLEOTIDE SEQUENCE [LARGE SCALE GENOMIC DNA]</scope>
    <source>
        <strain evidence="13 14">3-3</strain>
    </source>
</reference>
<evidence type="ECO:0000256" key="5">
    <source>
        <dbReference type="ARBA" id="ARBA00022723"/>
    </source>
</evidence>
<dbReference type="SUPFAM" id="SSF81665">
    <property type="entry name" value="Calcium ATPase, transmembrane domain M"/>
    <property type="match status" value="1"/>
</dbReference>
<keyword evidence="6" id="KW-0547">Nucleotide-binding</keyword>
<dbReference type="InterPro" id="IPR050510">
    <property type="entry name" value="Cation_transp_ATPase_P-type"/>
</dbReference>
<feature type="transmembrane region" description="Helical" evidence="11">
    <location>
        <begin position="810"/>
        <end position="831"/>
    </location>
</feature>
<feature type="transmembrane region" description="Helical" evidence="11">
    <location>
        <begin position="744"/>
        <end position="763"/>
    </location>
</feature>
<evidence type="ECO:0000256" key="3">
    <source>
        <dbReference type="ARBA" id="ARBA00022475"/>
    </source>
</evidence>
<dbReference type="PRINTS" id="PR00120">
    <property type="entry name" value="HATPASE"/>
</dbReference>
<dbReference type="FunFam" id="3.40.50.1000:FF:000193">
    <property type="entry name" value="Plasma membrane calcium-transporting ATPase 2"/>
    <property type="match status" value="1"/>
</dbReference>
<dbReference type="GO" id="GO:0016887">
    <property type="term" value="F:ATP hydrolysis activity"/>
    <property type="evidence" value="ECO:0007669"/>
    <property type="project" value="InterPro"/>
</dbReference>
<feature type="transmembrane region" description="Helical" evidence="11">
    <location>
        <begin position="775"/>
        <end position="798"/>
    </location>
</feature>
<evidence type="ECO:0000313" key="14">
    <source>
        <dbReference type="Proteomes" id="UP000031408"/>
    </source>
</evidence>
<evidence type="ECO:0000256" key="10">
    <source>
        <dbReference type="ARBA" id="ARBA00023136"/>
    </source>
</evidence>
<dbReference type="GO" id="GO:0005886">
    <property type="term" value="C:plasma membrane"/>
    <property type="evidence" value="ECO:0007669"/>
    <property type="project" value="UniProtKB-SubCell"/>
</dbReference>
<feature type="transmembrane region" description="Helical" evidence="11">
    <location>
        <begin position="668"/>
        <end position="689"/>
    </location>
</feature>
<keyword evidence="4 11" id="KW-0812">Transmembrane</keyword>
<evidence type="ECO:0000256" key="9">
    <source>
        <dbReference type="ARBA" id="ARBA00022989"/>
    </source>
</evidence>
<dbReference type="SUPFAM" id="SSF56784">
    <property type="entry name" value="HAD-like"/>
    <property type="match status" value="1"/>
</dbReference>
<evidence type="ECO:0000256" key="4">
    <source>
        <dbReference type="ARBA" id="ARBA00022692"/>
    </source>
</evidence>
<dbReference type="InterPro" id="IPR036412">
    <property type="entry name" value="HAD-like_sf"/>
</dbReference>
<dbReference type="AlphaFoldDB" id="A0A0C1L027"/>
<dbReference type="NCBIfam" id="TIGR01494">
    <property type="entry name" value="ATPase_P-type"/>
    <property type="match status" value="3"/>
</dbReference>
<dbReference type="SUPFAM" id="SSF81653">
    <property type="entry name" value="Calcium ATPase, transduction domain A"/>
    <property type="match status" value="1"/>
</dbReference>
<comment type="similarity">
    <text evidence="2">Belongs to the cation transport ATPase (P-type) (TC 3.A.3) family. Type IIA subfamily.</text>
</comment>
<gene>
    <name evidence="13" type="ORF">OI18_17810</name>
</gene>
<feature type="transmembrane region" description="Helical" evidence="11">
    <location>
        <begin position="56"/>
        <end position="75"/>
    </location>
</feature>
<dbReference type="PRINTS" id="PR00119">
    <property type="entry name" value="CATATPASE"/>
</dbReference>
<keyword evidence="9 11" id="KW-1133">Transmembrane helix</keyword>
<dbReference type="PANTHER" id="PTHR43294:SF21">
    <property type="entry name" value="CATION TRANSPORTING ATPASE"/>
    <property type="match status" value="1"/>
</dbReference>
<dbReference type="GO" id="GO:0046873">
    <property type="term" value="F:metal ion transmembrane transporter activity"/>
    <property type="evidence" value="ECO:0007669"/>
    <property type="project" value="UniProtKB-ARBA"/>
</dbReference>
<dbReference type="STRING" id="1349421.OI18_17810"/>
<feature type="transmembrane region" description="Helical" evidence="11">
    <location>
        <begin position="244"/>
        <end position="263"/>
    </location>
</feature>
<dbReference type="SFLD" id="SFLDG00002">
    <property type="entry name" value="C1.7:_P-type_atpase_like"/>
    <property type="match status" value="1"/>
</dbReference>
<organism evidence="13 14">
    <name type="scientific">Flavihumibacter solisilvae</name>
    <dbReference type="NCBI Taxonomy" id="1349421"/>
    <lineage>
        <taxon>Bacteria</taxon>
        <taxon>Pseudomonadati</taxon>
        <taxon>Bacteroidota</taxon>
        <taxon>Chitinophagia</taxon>
        <taxon>Chitinophagales</taxon>
        <taxon>Chitinophagaceae</taxon>
        <taxon>Flavihumibacter</taxon>
    </lineage>
</organism>
<dbReference type="Gene3D" id="1.20.1110.10">
    <property type="entry name" value="Calcium-transporting ATPase, transmembrane domain"/>
    <property type="match status" value="2"/>
</dbReference>
<evidence type="ECO:0000313" key="13">
    <source>
        <dbReference type="EMBL" id="KIC93337.1"/>
    </source>
</evidence>
<protein>
    <submittedName>
        <fullName evidence="13">ATPase</fullName>
    </submittedName>
</protein>
<dbReference type="GO" id="GO:0005524">
    <property type="term" value="F:ATP binding"/>
    <property type="evidence" value="ECO:0007669"/>
    <property type="project" value="UniProtKB-KW"/>
</dbReference>
<evidence type="ECO:0000256" key="6">
    <source>
        <dbReference type="ARBA" id="ARBA00022741"/>
    </source>
</evidence>
<dbReference type="InterPro" id="IPR059000">
    <property type="entry name" value="ATPase_P-type_domA"/>
</dbReference>
<feature type="domain" description="Cation-transporting P-type ATPase N-terminal" evidence="12">
    <location>
        <begin position="3"/>
        <end position="76"/>
    </location>
</feature>
<keyword evidence="5" id="KW-0479">Metal-binding</keyword>
<dbReference type="InterPro" id="IPR023214">
    <property type="entry name" value="HAD_sf"/>
</dbReference>
<evidence type="ECO:0000256" key="7">
    <source>
        <dbReference type="ARBA" id="ARBA00022840"/>
    </source>
</evidence>
<dbReference type="GO" id="GO:0019829">
    <property type="term" value="F:ATPase-coupled monoatomic cation transmembrane transporter activity"/>
    <property type="evidence" value="ECO:0007669"/>
    <property type="project" value="UniProtKB-ARBA"/>
</dbReference>
<dbReference type="Gene3D" id="2.70.150.10">
    <property type="entry name" value="Calcium-transporting ATPase, cytoplasmic transduction domain A"/>
    <property type="match status" value="1"/>
</dbReference>
<dbReference type="PANTHER" id="PTHR43294">
    <property type="entry name" value="SODIUM/POTASSIUM-TRANSPORTING ATPASE SUBUNIT ALPHA"/>
    <property type="match status" value="1"/>
</dbReference>
<feature type="transmembrane region" description="Helical" evidence="11">
    <location>
        <begin position="641"/>
        <end position="662"/>
    </location>
</feature>
<keyword evidence="14" id="KW-1185">Reference proteome</keyword>